<organism evidence="1 2">
    <name type="scientific">Ilex paraguariensis</name>
    <name type="common">yerba mate</name>
    <dbReference type="NCBI Taxonomy" id="185542"/>
    <lineage>
        <taxon>Eukaryota</taxon>
        <taxon>Viridiplantae</taxon>
        <taxon>Streptophyta</taxon>
        <taxon>Embryophyta</taxon>
        <taxon>Tracheophyta</taxon>
        <taxon>Spermatophyta</taxon>
        <taxon>Magnoliopsida</taxon>
        <taxon>eudicotyledons</taxon>
        <taxon>Gunneridae</taxon>
        <taxon>Pentapetalae</taxon>
        <taxon>asterids</taxon>
        <taxon>campanulids</taxon>
        <taxon>Aquifoliales</taxon>
        <taxon>Aquifoliaceae</taxon>
        <taxon>Ilex</taxon>
    </lineage>
</organism>
<proteinExistence type="predicted"/>
<evidence type="ECO:0000313" key="2">
    <source>
        <dbReference type="Proteomes" id="UP001642360"/>
    </source>
</evidence>
<dbReference type="EMBL" id="CAUOFW020004902">
    <property type="protein sequence ID" value="CAK9167707.1"/>
    <property type="molecule type" value="Genomic_DNA"/>
</dbReference>
<name>A0ABC8TE56_9AQUA</name>
<gene>
    <name evidence="1" type="ORF">ILEXP_LOCUS36994</name>
</gene>
<sequence length="61" mass="7429">MKDQRNQIWVKEYNFDMFTKSIRNLHYLPSGDGRDEEILIGQQKEGLLLLYNIKTRSIRKW</sequence>
<dbReference type="Proteomes" id="UP001642360">
    <property type="component" value="Unassembled WGS sequence"/>
</dbReference>
<evidence type="ECO:0000313" key="1">
    <source>
        <dbReference type="EMBL" id="CAK9167707.1"/>
    </source>
</evidence>
<comment type="caution">
    <text evidence="1">The sequence shown here is derived from an EMBL/GenBank/DDBJ whole genome shotgun (WGS) entry which is preliminary data.</text>
</comment>
<protein>
    <submittedName>
        <fullName evidence="1">Uncharacterized protein</fullName>
    </submittedName>
</protein>
<dbReference type="AlphaFoldDB" id="A0ABC8TE56"/>
<keyword evidence="2" id="KW-1185">Reference proteome</keyword>
<reference evidence="1 2" key="1">
    <citation type="submission" date="2024-02" db="EMBL/GenBank/DDBJ databases">
        <authorList>
            <person name="Vignale AGUSTIN F."/>
            <person name="Sosa J E."/>
            <person name="Modenutti C."/>
        </authorList>
    </citation>
    <scope>NUCLEOTIDE SEQUENCE [LARGE SCALE GENOMIC DNA]</scope>
</reference>
<accession>A0ABC8TE56</accession>